<dbReference type="GO" id="GO:0004311">
    <property type="term" value="F:geranylgeranyl diphosphate synthase activity"/>
    <property type="evidence" value="ECO:0007669"/>
    <property type="project" value="InterPro"/>
</dbReference>
<dbReference type="PANTHER" id="PTHR31480">
    <property type="entry name" value="BIFUNCTIONAL LYCOPENE CYCLASE/PHYTOENE SYNTHASE"/>
    <property type="match status" value="1"/>
</dbReference>
<reference evidence="2 3" key="1">
    <citation type="submission" date="2020-02" db="EMBL/GenBank/DDBJ databases">
        <authorList>
            <person name="Dziuba M."/>
            <person name="Kuznetsov B."/>
            <person name="Mardanov A."/>
            <person name="Ravin N."/>
            <person name="Grouzdev D."/>
        </authorList>
    </citation>
    <scope>NUCLEOTIDE SEQUENCE [LARGE SCALE GENOMIC DNA]</scope>
    <source>
        <strain evidence="2 3">SpK</strain>
    </source>
</reference>
<dbReference type="EMBL" id="JAAIYP010000034">
    <property type="protein sequence ID" value="NFV79776.1"/>
    <property type="molecule type" value="Genomic_DNA"/>
</dbReference>
<proteinExistence type="predicted"/>
<dbReference type="InterPro" id="IPR019845">
    <property type="entry name" value="Squalene/phytoene_synthase_CS"/>
</dbReference>
<dbReference type="EC" id="2.5.1.103" evidence="2"/>
<dbReference type="Proteomes" id="UP000480684">
    <property type="component" value="Unassembled WGS sequence"/>
</dbReference>
<dbReference type="PROSITE" id="PS01045">
    <property type="entry name" value="SQUALEN_PHYTOEN_SYN_2"/>
    <property type="match status" value="1"/>
</dbReference>
<dbReference type="GO" id="GO:0016117">
    <property type="term" value="P:carotenoid biosynthetic process"/>
    <property type="evidence" value="ECO:0007669"/>
    <property type="project" value="InterPro"/>
</dbReference>
<comment type="caution">
    <text evidence="2">The sequence shown here is derived from an EMBL/GenBank/DDBJ whole genome shotgun (WGS) entry which is preliminary data.</text>
</comment>
<dbReference type="Pfam" id="PF00494">
    <property type="entry name" value="SQS_PSY"/>
    <property type="match status" value="1"/>
</dbReference>
<dbReference type="InterPro" id="IPR033904">
    <property type="entry name" value="Trans_IPPS_HH"/>
</dbReference>
<evidence type="ECO:0000313" key="3">
    <source>
        <dbReference type="Proteomes" id="UP000480684"/>
    </source>
</evidence>
<dbReference type="SFLD" id="SFLDS00005">
    <property type="entry name" value="Isoprenoid_Synthase_Type_I"/>
    <property type="match status" value="1"/>
</dbReference>
<dbReference type="Gene3D" id="1.10.600.10">
    <property type="entry name" value="Farnesyl Diphosphate Synthase"/>
    <property type="match status" value="1"/>
</dbReference>
<sequence length="268" mass="29585">MSGRSSSFYWAMRLLPPARRKAMFALYGYCRMLDDVADSNEPIDTRRARLAVVRGTLAALHETGVCLDPTLAALSPAIRQYDLPRAELEALIDGMESDVNGPLTAPTWEQLQLYCRRVAGSVGMLAIRIFGRPDAGTFAVTLGEALQLTNILRDVAEDARLGRLYLPVQALDAAGILVHSPRAVLTHPALPAACSIVAQRAKTAFEEANAELTRIGRKRLLPAIMMMATYRRQLARLEERGWRDPERPPRLSRLSRLWIALRVAAAGS</sequence>
<dbReference type="SFLD" id="SFLDG01018">
    <property type="entry name" value="Squalene/Phytoene_Synthase_Lik"/>
    <property type="match status" value="1"/>
</dbReference>
<evidence type="ECO:0000256" key="1">
    <source>
        <dbReference type="ARBA" id="ARBA00022679"/>
    </source>
</evidence>
<protein>
    <submittedName>
        <fullName evidence="2">Presqualene diphosphate synthase HpnD</fullName>
        <ecNumber evidence="2">2.5.1.103</ecNumber>
    </submittedName>
</protein>
<organism evidence="2 3">
    <name type="scientific">Magnetospirillum aberrantis SpK</name>
    <dbReference type="NCBI Taxonomy" id="908842"/>
    <lineage>
        <taxon>Bacteria</taxon>
        <taxon>Pseudomonadati</taxon>
        <taxon>Pseudomonadota</taxon>
        <taxon>Alphaproteobacteria</taxon>
        <taxon>Rhodospirillales</taxon>
        <taxon>Rhodospirillaceae</taxon>
        <taxon>Magnetospirillum</taxon>
    </lineage>
</organism>
<dbReference type="InterPro" id="IPR044843">
    <property type="entry name" value="Trans_IPPS_bact-type"/>
</dbReference>
<dbReference type="RefSeq" id="WP_163676810.1">
    <property type="nucleotide sequence ID" value="NZ_JAAIYP010000034.1"/>
</dbReference>
<keyword evidence="3" id="KW-1185">Reference proteome</keyword>
<dbReference type="GO" id="GO:0051996">
    <property type="term" value="F:squalene synthase [NAD(P)H] activity"/>
    <property type="evidence" value="ECO:0007669"/>
    <property type="project" value="InterPro"/>
</dbReference>
<dbReference type="SUPFAM" id="SSF48576">
    <property type="entry name" value="Terpenoid synthases"/>
    <property type="match status" value="1"/>
</dbReference>
<gene>
    <name evidence="2" type="primary">hpnD</name>
    <name evidence="2" type="ORF">G4223_06595</name>
</gene>
<dbReference type="NCBIfam" id="TIGR03465">
    <property type="entry name" value="HpnD"/>
    <property type="match status" value="1"/>
</dbReference>
<keyword evidence="1 2" id="KW-0808">Transferase</keyword>
<evidence type="ECO:0000313" key="2">
    <source>
        <dbReference type="EMBL" id="NFV79776.1"/>
    </source>
</evidence>
<dbReference type="AlphaFoldDB" id="A0A7C9QUS0"/>
<dbReference type="SFLD" id="SFLDG01212">
    <property type="entry name" value="Phytoene_synthase_like"/>
    <property type="match status" value="1"/>
</dbReference>
<dbReference type="CDD" id="cd00683">
    <property type="entry name" value="Trans_IPPS_HH"/>
    <property type="match status" value="1"/>
</dbReference>
<name>A0A7C9QUS0_9PROT</name>
<dbReference type="InterPro" id="IPR017828">
    <property type="entry name" value="SQ_synth_HpnD-like"/>
</dbReference>
<dbReference type="InterPro" id="IPR008949">
    <property type="entry name" value="Isoprenoid_synthase_dom_sf"/>
</dbReference>
<accession>A0A7C9QUS0</accession>
<dbReference type="InterPro" id="IPR002060">
    <property type="entry name" value="Squ/phyt_synthse"/>
</dbReference>